<dbReference type="InterPro" id="IPR011990">
    <property type="entry name" value="TPR-like_helical_dom_sf"/>
</dbReference>
<protein>
    <submittedName>
        <fullName evidence="4">TPR repeat-containing protein</fullName>
    </submittedName>
</protein>
<dbReference type="AlphaFoldDB" id="A6TNY3"/>
<dbReference type="InterPro" id="IPR019734">
    <property type="entry name" value="TPR_rpt"/>
</dbReference>
<dbReference type="PANTHER" id="PTHR12558:SF13">
    <property type="entry name" value="CELL DIVISION CYCLE PROTEIN 27 HOMOLOG"/>
    <property type="match status" value="1"/>
</dbReference>
<dbReference type="SUPFAM" id="SSF48452">
    <property type="entry name" value="TPR-like"/>
    <property type="match status" value="1"/>
</dbReference>
<evidence type="ECO:0000256" key="2">
    <source>
        <dbReference type="ARBA" id="ARBA00022803"/>
    </source>
</evidence>
<evidence type="ECO:0000313" key="5">
    <source>
        <dbReference type="Proteomes" id="UP000001572"/>
    </source>
</evidence>
<dbReference type="InterPro" id="IPR013105">
    <property type="entry name" value="TPR_2"/>
</dbReference>
<keyword evidence="5" id="KW-1185">Reference proteome</keyword>
<dbReference type="PANTHER" id="PTHR12558">
    <property type="entry name" value="CELL DIVISION CYCLE 16,23,27"/>
    <property type="match status" value="1"/>
</dbReference>
<keyword evidence="2 3" id="KW-0802">TPR repeat</keyword>
<dbReference type="PROSITE" id="PS50005">
    <property type="entry name" value="TPR"/>
    <property type="match status" value="3"/>
</dbReference>
<dbReference type="RefSeq" id="WP_012062939.1">
    <property type="nucleotide sequence ID" value="NC_009633.1"/>
</dbReference>
<dbReference type="PROSITE" id="PS50293">
    <property type="entry name" value="TPR_REGION"/>
    <property type="match status" value="1"/>
</dbReference>
<feature type="repeat" description="TPR" evidence="3">
    <location>
        <begin position="329"/>
        <end position="362"/>
    </location>
</feature>
<dbReference type="SMART" id="SM00028">
    <property type="entry name" value="TPR"/>
    <property type="match status" value="5"/>
</dbReference>
<name>A6TNY3_ALKMQ</name>
<keyword evidence="1" id="KW-0677">Repeat</keyword>
<gene>
    <name evidence="4" type="ordered locus">Amet_1725</name>
</gene>
<sequence>MNFLIDNFLRKRTEDLTFIQLKEGTQLNASGYEVPEVGLYVPVLTAELANQIKTKKEDEVITVATIIRGIAYLLGVDPQFKHKEVYAEMLYGIDPNIEEKIIYEGIAYAGQNKWIESIISFKTVILLNEKNIKAMLNYAITLIKYAEESLQEKKQVYKIFRKEAKEKLEHILDIDDELALAYYHLGFLYRDEKAFVKAKIYWEKALLHQLDEALANQLREEFQQIGTQVTYEEGYEAILAGRPQEGLPKLIELEESYGAWWNLHFFIGLGYRQLGQFNDAVAYFEKVLDENEEQLDTVIELGLCFASLGKSHESIEYFQKALVLGEENSEVLCNLAMVYLEIGNIEEAKHHVERSLLLDPEDPVTQACQARIIELQ</sequence>
<dbReference type="OrthoDB" id="358807at2"/>
<reference evidence="5" key="1">
    <citation type="journal article" date="2016" name="Genome Announc.">
        <title>Complete genome sequence of Alkaliphilus metalliredigens strain QYMF, an alkaliphilic and metal-reducing bacterium isolated from borax-contaminated leachate ponds.</title>
        <authorList>
            <person name="Hwang C."/>
            <person name="Copeland A."/>
            <person name="Lucas S."/>
            <person name="Lapidus A."/>
            <person name="Barry K."/>
            <person name="Detter J.C."/>
            <person name="Glavina Del Rio T."/>
            <person name="Hammon N."/>
            <person name="Israni S."/>
            <person name="Dalin E."/>
            <person name="Tice H."/>
            <person name="Pitluck S."/>
            <person name="Chertkov O."/>
            <person name="Brettin T."/>
            <person name="Bruce D."/>
            <person name="Han C."/>
            <person name="Schmutz J."/>
            <person name="Larimer F."/>
            <person name="Land M.L."/>
            <person name="Hauser L."/>
            <person name="Kyrpides N."/>
            <person name="Mikhailova N."/>
            <person name="Ye Q."/>
            <person name="Zhou J."/>
            <person name="Richardson P."/>
            <person name="Fields M.W."/>
        </authorList>
    </citation>
    <scope>NUCLEOTIDE SEQUENCE [LARGE SCALE GENOMIC DNA]</scope>
    <source>
        <strain evidence="5">QYMF</strain>
    </source>
</reference>
<dbReference type="Proteomes" id="UP000001572">
    <property type="component" value="Chromosome"/>
</dbReference>
<evidence type="ECO:0000313" key="4">
    <source>
        <dbReference type="EMBL" id="ABR47901.1"/>
    </source>
</evidence>
<feature type="repeat" description="TPR" evidence="3">
    <location>
        <begin position="261"/>
        <end position="294"/>
    </location>
</feature>
<dbReference type="STRING" id="293826.Amet_1725"/>
<organism evidence="4 5">
    <name type="scientific">Alkaliphilus metalliredigens (strain QYMF)</name>
    <dbReference type="NCBI Taxonomy" id="293826"/>
    <lineage>
        <taxon>Bacteria</taxon>
        <taxon>Bacillati</taxon>
        <taxon>Bacillota</taxon>
        <taxon>Clostridia</taxon>
        <taxon>Peptostreptococcales</taxon>
        <taxon>Natronincolaceae</taxon>
        <taxon>Alkaliphilus</taxon>
    </lineage>
</organism>
<dbReference type="EMBL" id="CP000724">
    <property type="protein sequence ID" value="ABR47901.1"/>
    <property type="molecule type" value="Genomic_DNA"/>
</dbReference>
<dbReference type="KEGG" id="amt:Amet_1725"/>
<accession>A6TNY3</accession>
<dbReference type="Pfam" id="PF13432">
    <property type="entry name" value="TPR_16"/>
    <property type="match status" value="1"/>
</dbReference>
<proteinExistence type="predicted"/>
<dbReference type="Pfam" id="PF07719">
    <property type="entry name" value="TPR_2"/>
    <property type="match status" value="1"/>
</dbReference>
<feature type="repeat" description="TPR" evidence="3">
    <location>
        <begin position="295"/>
        <end position="328"/>
    </location>
</feature>
<dbReference type="eggNOG" id="COG0457">
    <property type="taxonomic scope" value="Bacteria"/>
</dbReference>
<evidence type="ECO:0000256" key="1">
    <source>
        <dbReference type="ARBA" id="ARBA00022737"/>
    </source>
</evidence>
<evidence type="ECO:0000256" key="3">
    <source>
        <dbReference type="PROSITE-ProRule" id="PRU00339"/>
    </source>
</evidence>
<dbReference type="HOGENOM" id="CLU_064073_0_0_9"/>
<dbReference type="Gene3D" id="1.25.40.10">
    <property type="entry name" value="Tetratricopeptide repeat domain"/>
    <property type="match status" value="2"/>
</dbReference>